<proteinExistence type="predicted"/>
<accession>A0A0E9WTA1</accession>
<dbReference type="AlphaFoldDB" id="A0A0E9WTA1"/>
<sequence>MRSEQEVWLPGHFCKNTSARCYMFTVPKRHTGWAVQYWVCIQQEPVRKEGIDPFNSVLKDQAITNK</sequence>
<dbReference type="EMBL" id="GBXM01015859">
    <property type="protein sequence ID" value="JAH92718.1"/>
    <property type="molecule type" value="Transcribed_RNA"/>
</dbReference>
<protein>
    <submittedName>
        <fullName evidence="1">Uncharacterized protein</fullName>
    </submittedName>
</protein>
<name>A0A0E9WTA1_ANGAN</name>
<reference evidence="1" key="2">
    <citation type="journal article" date="2015" name="Fish Shellfish Immunol.">
        <title>Early steps in the European eel (Anguilla anguilla)-Vibrio vulnificus interaction in the gills: Role of the RtxA13 toxin.</title>
        <authorList>
            <person name="Callol A."/>
            <person name="Pajuelo D."/>
            <person name="Ebbesson L."/>
            <person name="Teles M."/>
            <person name="MacKenzie S."/>
            <person name="Amaro C."/>
        </authorList>
    </citation>
    <scope>NUCLEOTIDE SEQUENCE</scope>
</reference>
<evidence type="ECO:0000313" key="1">
    <source>
        <dbReference type="EMBL" id="JAH92718.1"/>
    </source>
</evidence>
<reference evidence="1" key="1">
    <citation type="submission" date="2014-11" db="EMBL/GenBank/DDBJ databases">
        <authorList>
            <person name="Amaro Gonzalez C."/>
        </authorList>
    </citation>
    <scope>NUCLEOTIDE SEQUENCE</scope>
</reference>
<organism evidence="1">
    <name type="scientific">Anguilla anguilla</name>
    <name type="common">European freshwater eel</name>
    <name type="synonym">Muraena anguilla</name>
    <dbReference type="NCBI Taxonomy" id="7936"/>
    <lineage>
        <taxon>Eukaryota</taxon>
        <taxon>Metazoa</taxon>
        <taxon>Chordata</taxon>
        <taxon>Craniata</taxon>
        <taxon>Vertebrata</taxon>
        <taxon>Euteleostomi</taxon>
        <taxon>Actinopterygii</taxon>
        <taxon>Neopterygii</taxon>
        <taxon>Teleostei</taxon>
        <taxon>Anguilliformes</taxon>
        <taxon>Anguillidae</taxon>
        <taxon>Anguilla</taxon>
    </lineage>
</organism>